<keyword evidence="2" id="KW-0408">Iron</keyword>
<dbReference type="PANTHER" id="PTHR10694">
    <property type="entry name" value="LYSINE-SPECIFIC DEMETHYLASE"/>
    <property type="match status" value="1"/>
</dbReference>
<feature type="region of interest" description="Disordered" evidence="3">
    <location>
        <begin position="482"/>
        <end position="645"/>
    </location>
</feature>
<dbReference type="PROSITE" id="PS51184">
    <property type="entry name" value="JMJC"/>
    <property type="match status" value="1"/>
</dbReference>
<dbReference type="Gene3D" id="2.60.120.650">
    <property type="entry name" value="Cupin"/>
    <property type="match status" value="1"/>
</dbReference>
<dbReference type="Pfam" id="PF02373">
    <property type="entry name" value="JmjC"/>
    <property type="match status" value="1"/>
</dbReference>
<organism evidence="6">
    <name type="scientific">Phaeomonas parva</name>
    <dbReference type="NCBI Taxonomy" id="124430"/>
    <lineage>
        <taxon>Eukaryota</taxon>
        <taxon>Sar</taxon>
        <taxon>Stramenopiles</taxon>
        <taxon>Ochrophyta</taxon>
        <taxon>Pinguiophyceae</taxon>
        <taxon>Pinguiochrysidales</taxon>
        <taxon>Pinguiochrysidaceae</taxon>
        <taxon>Phaeomonas</taxon>
    </lineage>
</organism>
<evidence type="ECO:0000259" key="4">
    <source>
        <dbReference type="PROSITE" id="PS51183"/>
    </source>
</evidence>
<protein>
    <recommendedName>
        <fullName evidence="8">JmjC domain-containing protein</fullName>
    </recommendedName>
</protein>
<evidence type="ECO:0008006" key="8">
    <source>
        <dbReference type="Google" id="ProtNLM"/>
    </source>
</evidence>
<evidence type="ECO:0000259" key="5">
    <source>
        <dbReference type="PROSITE" id="PS51184"/>
    </source>
</evidence>
<dbReference type="EMBL" id="HBGJ01011524">
    <property type="protein sequence ID" value="CAD9248874.1"/>
    <property type="molecule type" value="Transcribed_RNA"/>
</dbReference>
<dbReference type="GO" id="GO:0005634">
    <property type="term" value="C:nucleus"/>
    <property type="evidence" value="ECO:0007669"/>
    <property type="project" value="TreeGrafter"/>
</dbReference>
<sequence>MGSMKYIESIREEAEKYGICKIIPPQGWNPPCAVDRQSTKAFRTRIQDIHGLQQGGGFDHGEKNARSYAQRARDFKEFWVHRKYRGDNEGRRELSYASLEEDYWRVVETGCDTVQVEYGNDLSSKVYWSGFEISEDPPKPQEMDLDVDFSNPDYYKKTSWNTNNFPRSEGSVLRHFRAEIDGVNVPWLYFGMLFSSFCWHNEDNYMYSVNYHHFGEPKQWYGAPGTAADKFEDAMKAFLKERFDKTPDLLHHMTTQLSPSLLQASGVPVCRTVQHAGEFVVTFPKAFHGGFSYGFNCGEAVNFAPPEWIEYGREAALRYRIYARPSVLSHDRVLLLLAYNLEGLALKAANILLGELQRLKNEEEELRPWLYSMGVRDVSDQVSLPPNRLDFIDSVSADYDEKRCCTVCRHICFLSAIACNCSRKKVACLHHEAYMCQCPKQEKFMLCWASIADMEKNIARVRTHIHNLLNPDQKLPLPALEAMSGRRSSPKKRPRPGRGSPPRKKLPKPASQATESESETTQAPRSVAVKSESREQRADQTRVTENPSIPPPPQAAPPAASPAPATDAGASSDSTCMPCSSSSPPPPANLADDPKVSEAKAEPNPPAPPAGPVASSSSKTVVDSSASNKPSVSENLPAAVQAKSS</sequence>
<evidence type="ECO:0000313" key="7">
    <source>
        <dbReference type="EMBL" id="CAD9248875.1"/>
    </source>
</evidence>
<name>A0A6U4EFU0_9STRA</name>
<dbReference type="SMART" id="SM00558">
    <property type="entry name" value="JmjC"/>
    <property type="match status" value="1"/>
</dbReference>
<feature type="domain" description="JmjN" evidence="4">
    <location>
        <begin position="1"/>
        <end position="31"/>
    </location>
</feature>
<dbReference type="Pfam" id="PF02375">
    <property type="entry name" value="JmjN"/>
    <property type="match status" value="1"/>
</dbReference>
<evidence type="ECO:0000256" key="1">
    <source>
        <dbReference type="ARBA" id="ARBA00022723"/>
    </source>
</evidence>
<keyword evidence="1" id="KW-0479">Metal-binding</keyword>
<dbReference type="EMBL" id="HBGJ01011525">
    <property type="protein sequence ID" value="CAD9248875.1"/>
    <property type="molecule type" value="Transcribed_RNA"/>
</dbReference>
<feature type="compositionally biased region" description="Low complexity" evidence="3">
    <location>
        <begin position="612"/>
        <end position="627"/>
    </location>
</feature>
<dbReference type="SMART" id="SM00545">
    <property type="entry name" value="JmjN"/>
    <property type="match status" value="1"/>
</dbReference>
<dbReference type="PANTHER" id="PTHR10694:SF33">
    <property type="entry name" value="LYSINE-SPECIFIC DEMETHYLASE 5"/>
    <property type="match status" value="1"/>
</dbReference>
<accession>A0A6U4EFU0</accession>
<dbReference type="GO" id="GO:0010468">
    <property type="term" value="P:regulation of gene expression"/>
    <property type="evidence" value="ECO:0007669"/>
    <property type="project" value="TreeGrafter"/>
</dbReference>
<dbReference type="PROSITE" id="PS51183">
    <property type="entry name" value="JMJN"/>
    <property type="match status" value="1"/>
</dbReference>
<dbReference type="InterPro" id="IPR003349">
    <property type="entry name" value="JmjN"/>
</dbReference>
<feature type="compositionally biased region" description="Polar residues" evidence="3">
    <location>
        <begin position="511"/>
        <end position="524"/>
    </location>
</feature>
<gene>
    <name evidence="6" type="ORF">PPAR1163_LOCUS7234</name>
    <name evidence="7" type="ORF">PPAR1163_LOCUS7235</name>
</gene>
<evidence type="ECO:0000256" key="2">
    <source>
        <dbReference type="ARBA" id="ARBA00023004"/>
    </source>
</evidence>
<dbReference type="SUPFAM" id="SSF51197">
    <property type="entry name" value="Clavaminate synthase-like"/>
    <property type="match status" value="1"/>
</dbReference>
<dbReference type="InterPro" id="IPR003347">
    <property type="entry name" value="JmjC_dom"/>
</dbReference>
<dbReference type="InterPro" id="IPR004198">
    <property type="entry name" value="Znf_C5HC2"/>
</dbReference>
<reference evidence="6" key="1">
    <citation type="submission" date="2021-01" db="EMBL/GenBank/DDBJ databases">
        <authorList>
            <person name="Corre E."/>
            <person name="Pelletier E."/>
            <person name="Niang G."/>
            <person name="Scheremetjew M."/>
            <person name="Finn R."/>
            <person name="Kale V."/>
            <person name="Holt S."/>
            <person name="Cochrane G."/>
            <person name="Meng A."/>
            <person name="Brown T."/>
            <person name="Cohen L."/>
        </authorList>
    </citation>
    <scope>NUCLEOTIDE SEQUENCE</scope>
    <source>
        <strain evidence="6">CCMP2877</strain>
    </source>
</reference>
<feature type="compositionally biased region" description="Basic and acidic residues" evidence="3">
    <location>
        <begin position="531"/>
        <end position="542"/>
    </location>
</feature>
<evidence type="ECO:0000313" key="6">
    <source>
        <dbReference type="EMBL" id="CAD9248874.1"/>
    </source>
</evidence>
<feature type="compositionally biased region" description="Basic and acidic residues" evidence="3">
    <location>
        <begin position="592"/>
        <end position="601"/>
    </location>
</feature>
<dbReference type="Pfam" id="PF02928">
    <property type="entry name" value="zf-C5HC2"/>
    <property type="match status" value="1"/>
</dbReference>
<dbReference type="AlphaFoldDB" id="A0A6U4EFU0"/>
<dbReference type="GO" id="GO:0046872">
    <property type="term" value="F:metal ion binding"/>
    <property type="evidence" value="ECO:0007669"/>
    <property type="project" value="UniProtKB-KW"/>
</dbReference>
<feature type="domain" description="JmjC" evidence="5">
    <location>
        <begin position="154"/>
        <end position="320"/>
    </location>
</feature>
<dbReference type="GO" id="GO:0000785">
    <property type="term" value="C:chromatin"/>
    <property type="evidence" value="ECO:0007669"/>
    <property type="project" value="TreeGrafter"/>
</dbReference>
<dbReference type="GO" id="GO:0141052">
    <property type="term" value="F:histone H3 demethylase activity"/>
    <property type="evidence" value="ECO:0007669"/>
    <property type="project" value="UniProtKB-ARBA"/>
</dbReference>
<evidence type="ECO:0000256" key="3">
    <source>
        <dbReference type="SAM" id="MobiDB-lite"/>
    </source>
</evidence>
<proteinExistence type="predicted"/>
<feature type="compositionally biased region" description="Basic residues" evidence="3">
    <location>
        <begin position="488"/>
        <end position="507"/>
    </location>
</feature>
<feature type="compositionally biased region" description="Pro residues" evidence="3">
    <location>
        <begin position="548"/>
        <end position="561"/>
    </location>
</feature>
<feature type="compositionally biased region" description="Low complexity" evidence="3">
    <location>
        <begin position="562"/>
        <end position="582"/>
    </location>
</feature>